<dbReference type="InterPro" id="IPR006730">
    <property type="entry name" value="Sestrin"/>
</dbReference>
<name>A0A9C6U5V4_FRAOC</name>
<dbReference type="GO" id="GO:0005634">
    <property type="term" value="C:nucleus"/>
    <property type="evidence" value="ECO:0007669"/>
    <property type="project" value="InterPro"/>
</dbReference>
<feature type="region of interest" description="Disordered" evidence="6">
    <location>
        <begin position="388"/>
        <end position="417"/>
    </location>
</feature>
<accession>A0A9C6U5V4</accession>
<dbReference type="InterPro" id="IPR029032">
    <property type="entry name" value="AhpD-like"/>
</dbReference>
<dbReference type="GO" id="GO:0070728">
    <property type="term" value="F:L-leucine binding"/>
    <property type="evidence" value="ECO:0007669"/>
    <property type="project" value="TreeGrafter"/>
</dbReference>
<dbReference type="RefSeq" id="XP_052124117.1">
    <property type="nucleotide sequence ID" value="XM_052268157.1"/>
</dbReference>
<reference evidence="8" key="1">
    <citation type="submission" date="2025-08" db="UniProtKB">
        <authorList>
            <consortium name="RefSeq"/>
        </authorList>
    </citation>
    <scope>IDENTIFICATION</scope>
    <source>
        <tissue evidence="8">Whole organism</tissue>
    </source>
</reference>
<keyword evidence="4" id="KW-0560">Oxidoreductase</keyword>
<feature type="compositionally biased region" description="Polar residues" evidence="6">
    <location>
        <begin position="8"/>
        <end position="29"/>
    </location>
</feature>
<evidence type="ECO:0000256" key="2">
    <source>
        <dbReference type="ARBA" id="ARBA00008350"/>
    </source>
</evidence>
<gene>
    <name evidence="8" type="primary">LOC113210670</name>
</gene>
<evidence type="ECO:0000256" key="5">
    <source>
        <dbReference type="ARBA" id="ARBA00049242"/>
    </source>
</evidence>
<dbReference type="Proteomes" id="UP000504606">
    <property type="component" value="Unplaced"/>
</dbReference>
<dbReference type="Pfam" id="PF04636">
    <property type="entry name" value="PA26"/>
    <property type="match status" value="1"/>
</dbReference>
<evidence type="ECO:0000256" key="4">
    <source>
        <dbReference type="ARBA" id="ARBA00023002"/>
    </source>
</evidence>
<dbReference type="SUPFAM" id="SSF69118">
    <property type="entry name" value="AhpD-like"/>
    <property type="match status" value="1"/>
</dbReference>
<dbReference type="PANTHER" id="PTHR12474:SF0">
    <property type="entry name" value="SESTRIN HOMOLOG"/>
    <property type="match status" value="1"/>
</dbReference>
<dbReference type="GO" id="GO:0016684">
    <property type="term" value="F:oxidoreductase activity, acting on peroxide as acceptor"/>
    <property type="evidence" value="ECO:0007669"/>
    <property type="project" value="TreeGrafter"/>
</dbReference>
<sequence>MAQCGTGCASNSAAVASEQATEQTAQTAPRTRVSDEPTATTPGSATRRVSFAPSTKFNGSDSDSDSPATPQRRAKHRSAGGNHPDGQTRARVVRDLSPRPGPVSWATWRRPSPARTRHGIRIPSAHRMTLGEGAGVALVAGPAEATEATAPVGTASAGGSATSASDQDQERRRALGGKTSSPVNKPQPPAAAIAALQQRVQEAEALWVRAEKPETVGFYYETAGLADIESLFIDECLPSNCVDAVTNLMSYHPTYLDIYRTTQNFILRGDGPLPCDYRHYIAIMAAGRHQCSYLINMQKQEFLMQGGNQLWLKGLDYIPQKLRDLYEINKILAHRPWMLNKSHIEKLTKAQDSWSLAEVIHALVLLAHFHSLASFVFGSGINDEPRYFDNPNLTSGEPVLTLNPPPHSSKQKQDTQKLDNKAFKVESPVAMSPTEPEVGVDTLMERMKSLSERSEEVSAEEYTKRFEHVESQSAELSASISQNTPMIKADLSHFVDDPKFAYVDFAHRGVPTFRVQDYSWDDHGYSLVNGLYSEVGNLLDEKFKTTANLTYNTMGGRRDVDTTVFRRAIWNYCQCMYGIRHDDYDYGEVNQLVERSLKAFIKTACCFPERLTKRNCDKVMREFLHSEKIHVNLMILEARMQAELMYALRAMMHYTT</sequence>
<dbReference type="PANTHER" id="PTHR12474">
    <property type="entry name" value="P53 REGULATED PA26 NUCLEAR PROTEIN SESTRIN"/>
    <property type="match status" value="1"/>
</dbReference>
<evidence type="ECO:0000313" key="7">
    <source>
        <dbReference type="Proteomes" id="UP000504606"/>
    </source>
</evidence>
<organism evidence="7 8">
    <name type="scientific">Frankliniella occidentalis</name>
    <name type="common">Western flower thrips</name>
    <name type="synonym">Euthrips occidentalis</name>
    <dbReference type="NCBI Taxonomy" id="133901"/>
    <lineage>
        <taxon>Eukaryota</taxon>
        <taxon>Metazoa</taxon>
        <taxon>Ecdysozoa</taxon>
        <taxon>Arthropoda</taxon>
        <taxon>Hexapoda</taxon>
        <taxon>Insecta</taxon>
        <taxon>Pterygota</taxon>
        <taxon>Neoptera</taxon>
        <taxon>Paraneoptera</taxon>
        <taxon>Thysanoptera</taxon>
        <taxon>Terebrantia</taxon>
        <taxon>Thripoidea</taxon>
        <taxon>Thripidae</taxon>
        <taxon>Frankliniella</taxon>
    </lineage>
</organism>
<evidence type="ECO:0000256" key="1">
    <source>
        <dbReference type="ARBA" id="ARBA00004496"/>
    </source>
</evidence>
<feature type="compositionally biased region" description="Low complexity" evidence="6">
    <location>
        <begin position="149"/>
        <end position="165"/>
    </location>
</feature>
<comment type="subcellular location">
    <subcellularLocation>
        <location evidence="1">Cytoplasm</location>
    </subcellularLocation>
</comment>
<keyword evidence="7" id="KW-1185">Reference proteome</keyword>
<feature type="region of interest" description="Disordered" evidence="6">
    <location>
        <begin position="149"/>
        <end position="188"/>
    </location>
</feature>
<dbReference type="GO" id="GO:0005737">
    <property type="term" value="C:cytoplasm"/>
    <property type="evidence" value="ECO:0007669"/>
    <property type="project" value="UniProtKB-SubCell"/>
</dbReference>
<keyword evidence="3" id="KW-0963">Cytoplasm</keyword>
<dbReference type="AlphaFoldDB" id="A0A9C6U5V4"/>
<comment type="similarity">
    <text evidence="2">Belongs to the sestrin family.</text>
</comment>
<evidence type="ECO:0000313" key="8">
    <source>
        <dbReference type="RefSeq" id="XP_052124117.1"/>
    </source>
</evidence>
<comment type="catalytic activity">
    <reaction evidence="5">
        <text>a hydroperoxide + L-cysteinyl-[protein] = S-hydroxy-L-cysteinyl-[protein] + an alcohol</text>
        <dbReference type="Rhea" id="RHEA:67124"/>
        <dbReference type="Rhea" id="RHEA-COMP:10131"/>
        <dbReference type="Rhea" id="RHEA-COMP:17193"/>
        <dbReference type="ChEBI" id="CHEBI:29950"/>
        <dbReference type="ChEBI" id="CHEBI:30879"/>
        <dbReference type="ChEBI" id="CHEBI:35924"/>
        <dbReference type="ChEBI" id="CHEBI:61973"/>
    </reaction>
    <physiologicalReaction direction="left-to-right" evidence="5">
        <dbReference type="Rhea" id="RHEA:67125"/>
    </physiologicalReaction>
</comment>
<evidence type="ECO:0000256" key="6">
    <source>
        <dbReference type="SAM" id="MobiDB-lite"/>
    </source>
</evidence>
<feature type="compositionally biased region" description="Polar residues" evidence="6">
    <location>
        <begin position="52"/>
        <end position="69"/>
    </location>
</feature>
<dbReference type="GO" id="GO:0071233">
    <property type="term" value="P:cellular response to L-leucine"/>
    <property type="evidence" value="ECO:0007669"/>
    <property type="project" value="TreeGrafter"/>
</dbReference>
<dbReference type="FunFam" id="1.20.1290.10:FF:000001">
    <property type="entry name" value="Sestrin 1"/>
    <property type="match status" value="1"/>
</dbReference>
<feature type="region of interest" description="Disordered" evidence="6">
    <location>
        <begin position="1"/>
        <end position="117"/>
    </location>
</feature>
<dbReference type="GO" id="GO:0016239">
    <property type="term" value="P:positive regulation of macroautophagy"/>
    <property type="evidence" value="ECO:0007669"/>
    <property type="project" value="TreeGrafter"/>
</dbReference>
<evidence type="ECO:0000256" key="3">
    <source>
        <dbReference type="ARBA" id="ARBA00022490"/>
    </source>
</evidence>
<feature type="compositionally biased region" description="Basic and acidic residues" evidence="6">
    <location>
        <begin position="86"/>
        <end position="97"/>
    </location>
</feature>
<dbReference type="GO" id="GO:1990253">
    <property type="term" value="P:cellular response to leucine starvation"/>
    <property type="evidence" value="ECO:0007669"/>
    <property type="project" value="TreeGrafter"/>
</dbReference>
<dbReference type="GO" id="GO:1904262">
    <property type="term" value="P:negative regulation of TORC1 signaling"/>
    <property type="evidence" value="ECO:0007669"/>
    <property type="project" value="TreeGrafter"/>
</dbReference>
<dbReference type="OrthoDB" id="337464at2759"/>
<proteinExistence type="inferred from homology"/>
<dbReference type="GeneID" id="113210670"/>
<dbReference type="GO" id="GO:1901031">
    <property type="term" value="P:regulation of response to reactive oxygen species"/>
    <property type="evidence" value="ECO:0007669"/>
    <property type="project" value="InterPro"/>
</dbReference>
<protein>
    <submittedName>
        <fullName evidence="8">Sestrin homolog isoform X1</fullName>
    </submittedName>
</protein>